<reference evidence="8 9" key="1">
    <citation type="submission" date="2014-09" db="EMBL/GenBank/DDBJ databases">
        <authorList>
            <person name="McGinnis J.M."/>
            <person name="Wolfgang W.J."/>
        </authorList>
    </citation>
    <scope>NUCLEOTIDE SEQUENCE [LARGE SCALE GENOMIC DNA]</scope>
    <source>
        <strain evidence="8 9">HAMBI 3106</strain>
    </source>
</reference>
<evidence type="ECO:0000313" key="8">
    <source>
        <dbReference type="EMBL" id="KGJ09472.1"/>
    </source>
</evidence>
<dbReference type="InterPro" id="IPR031168">
    <property type="entry name" value="G_TrmE"/>
</dbReference>
<keyword evidence="3 6" id="KW-0547">Nucleotide-binding</keyword>
<feature type="binding site" evidence="6">
    <location>
        <position position="20"/>
    </location>
    <ligand>
        <name>(6S)-5-formyl-5,6,7,8-tetrahydrofolate</name>
        <dbReference type="ChEBI" id="CHEBI:57457"/>
    </ligand>
</feature>
<dbReference type="GO" id="GO:0003924">
    <property type="term" value="F:GTPase activity"/>
    <property type="evidence" value="ECO:0007669"/>
    <property type="project" value="UniProtKB-UniRule"/>
</dbReference>
<name>A0A099FHD8_9RHOB</name>
<dbReference type="CDD" id="cd14858">
    <property type="entry name" value="TrmE_N"/>
    <property type="match status" value="1"/>
</dbReference>
<gene>
    <name evidence="6" type="primary">mnmE</name>
    <name evidence="6" type="synonym">trmE</name>
    <name evidence="8" type="ORF">IC63_01535</name>
</gene>
<keyword evidence="2 6" id="KW-0819">tRNA processing</keyword>
<dbReference type="EC" id="3.6.-.-" evidence="6"/>
<dbReference type="EMBL" id="JRKS01000002">
    <property type="protein sequence ID" value="KGJ09472.1"/>
    <property type="molecule type" value="Genomic_DNA"/>
</dbReference>
<accession>A0A099FHD8</accession>
<evidence type="ECO:0000256" key="4">
    <source>
        <dbReference type="ARBA" id="ARBA00022958"/>
    </source>
</evidence>
<dbReference type="Gene3D" id="1.20.120.430">
    <property type="entry name" value="tRNA modification GTPase MnmE domain 2"/>
    <property type="match status" value="1"/>
</dbReference>
<dbReference type="GO" id="GO:0046872">
    <property type="term" value="F:metal ion binding"/>
    <property type="evidence" value="ECO:0007669"/>
    <property type="project" value="UniProtKB-KW"/>
</dbReference>
<dbReference type="HAMAP" id="MF_00379">
    <property type="entry name" value="GTPase_MnmE"/>
    <property type="match status" value="1"/>
</dbReference>
<dbReference type="InterPro" id="IPR027266">
    <property type="entry name" value="TrmE/GcvT-like"/>
</dbReference>
<dbReference type="STRING" id="690417.IC63_01535"/>
<comment type="caution">
    <text evidence="8">The sequence shown here is derived from an EMBL/GenBank/DDBJ whole genome shotgun (WGS) entry which is preliminary data.</text>
</comment>
<dbReference type="PROSITE" id="PS51709">
    <property type="entry name" value="G_TRME"/>
    <property type="match status" value="1"/>
</dbReference>
<protein>
    <recommendedName>
        <fullName evidence="6">tRNA modification GTPase MnmE</fullName>
        <ecNumber evidence="6">3.6.-.-</ecNumber>
    </recommendedName>
</protein>
<dbReference type="Gene3D" id="3.30.1360.120">
    <property type="entry name" value="Probable tRNA modification gtpase trme, domain 1"/>
    <property type="match status" value="1"/>
</dbReference>
<dbReference type="AlphaFoldDB" id="A0A099FHD8"/>
<keyword evidence="9" id="KW-1185">Reference proteome</keyword>
<reference evidence="8 9" key="2">
    <citation type="submission" date="2014-10" db="EMBL/GenBank/DDBJ databases">
        <title>Paracoccus sanguinis sp. nov., isolated from clinical specimens of New York State patients.</title>
        <authorList>
            <person name="Mingle L.A."/>
            <person name="Cole J.A."/>
            <person name="Lapierre P."/>
            <person name="Musser K.A."/>
        </authorList>
    </citation>
    <scope>NUCLEOTIDE SEQUENCE [LARGE SCALE GENOMIC DNA]</scope>
    <source>
        <strain evidence="8 9">HAMBI 3106</strain>
    </source>
</reference>
<evidence type="ECO:0000256" key="3">
    <source>
        <dbReference type="ARBA" id="ARBA00022741"/>
    </source>
</evidence>
<keyword evidence="5 6" id="KW-0342">GTP-binding</keyword>
<dbReference type="InterPro" id="IPR027417">
    <property type="entry name" value="P-loop_NTPase"/>
</dbReference>
<feature type="domain" description="TrmE-type G" evidence="7">
    <location>
        <begin position="211"/>
        <end position="346"/>
    </location>
</feature>
<dbReference type="InterPro" id="IPR004520">
    <property type="entry name" value="GTPase_MnmE"/>
</dbReference>
<comment type="cofactor">
    <cofactor evidence="6">
        <name>K(+)</name>
        <dbReference type="ChEBI" id="CHEBI:29103"/>
    </cofactor>
    <text evidence="6">Binds 1 potassium ion per subunit.</text>
</comment>
<feature type="binding site" evidence="6">
    <location>
        <position position="417"/>
    </location>
    <ligand>
        <name>(6S)-5-formyl-5,6,7,8-tetrahydrofolate</name>
        <dbReference type="ChEBI" id="CHEBI:57457"/>
    </ligand>
</feature>
<dbReference type="SUPFAM" id="SSF116878">
    <property type="entry name" value="TrmE connector domain"/>
    <property type="match status" value="1"/>
</dbReference>
<feature type="binding site" evidence="6">
    <location>
        <position position="75"/>
    </location>
    <ligand>
        <name>(6S)-5-formyl-5,6,7,8-tetrahydrofolate</name>
        <dbReference type="ChEBI" id="CHEBI:57457"/>
    </ligand>
</feature>
<dbReference type="Pfam" id="PF12631">
    <property type="entry name" value="MnmE_helical"/>
    <property type="match status" value="1"/>
</dbReference>
<dbReference type="GO" id="GO:0005525">
    <property type="term" value="F:GTP binding"/>
    <property type="evidence" value="ECO:0007669"/>
    <property type="project" value="UniProtKB-UniRule"/>
</dbReference>
<feature type="binding site" evidence="6">
    <location>
        <position position="246"/>
    </location>
    <ligand>
        <name>Mg(2+)</name>
        <dbReference type="ChEBI" id="CHEBI:18420"/>
    </ligand>
</feature>
<dbReference type="InterPro" id="IPR006073">
    <property type="entry name" value="GTP-bd"/>
</dbReference>
<dbReference type="GO" id="GO:0005737">
    <property type="term" value="C:cytoplasm"/>
    <property type="evidence" value="ECO:0007669"/>
    <property type="project" value="UniProtKB-SubCell"/>
</dbReference>
<keyword evidence="4 6" id="KW-0630">Potassium</keyword>
<comment type="subunit">
    <text evidence="6">Homodimer. Heterotetramer of two MnmE and two MnmG subunits.</text>
</comment>
<dbReference type="InterPro" id="IPR027368">
    <property type="entry name" value="MnmE_dom2"/>
</dbReference>
<evidence type="ECO:0000256" key="6">
    <source>
        <dbReference type="HAMAP-Rule" id="MF_00379"/>
    </source>
</evidence>
<proteinExistence type="inferred from homology"/>
<feature type="binding site" evidence="6">
    <location>
        <begin position="240"/>
        <end position="246"/>
    </location>
    <ligand>
        <name>GTP</name>
        <dbReference type="ChEBI" id="CHEBI:37565"/>
    </ligand>
</feature>
<keyword evidence="6" id="KW-0963">Cytoplasm</keyword>
<evidence type="ECO:0000313" key="9">
    <source>
        <dbReference type="Proteomes" id="UP000029917"/>
    </source>
</evidence>
<dbReference type="GO" id="GO:0002098">
    <property type="term" value="P:tRNA wobble uridine modification"/>
    <property type="evidence" value="ECO:0007669"/>
    <property type="project" value="TreeGrafter"/>
</dbReference>
<comment type="function">
    <text evidence="6">Exhibits a very high intrinsic GTPase hydrolysis rate. Involved in the addition of a carboxymethylaminomethyl (cmnm) group at the wobble position (U34) of certain tRNAs, forming tRNA-cmnm(5)s(2)U34.</text>
</comment>
<feature type="binding site" evidence="6">
    <location>
        <begin position="265"/>
        <end position="268"/>
    </location>
    <ligand>
        <name>GTP</name>
        <dbReference type="ChEBI" id="CHEBI:37565"/>
    </ligand>
</feature>
<evidence type="ECO:0000256" key="2">
    <source>
        <dbReference type="ARBA" id="ARBA00022694"/>
    </source>
</evidence>
<keyword evidence="6" id="KW-0479">Metal-binding</keyword>
<feature type="binding site" evidence="6">
    <location>
        <position position="114"/>
    </location>
    <ligand>
        <name>(6S)-5-formyl-5,6,7,8-tetrahydrofolate</name>
        <dbReference type="ChEBI" id="CHEBI:57457"/>
    </ligand>
</feature>
<comment type="caution">
    <text evidence="6">Lacks conserved residue(s) required for the propagation of feature annotation.</text>
</comment>
<dbReference type="Pfam" id="PF10396">
    <property type="entry name" value="TrmE_N"/>
    <property type="match status" value="1"/>
</dbReference>
<dbReference type="GO" id="GO:0030488">
    <property type="term" value="P:tRNA methylation"/>
    <property type="evidence" value="ECO:0007669"/>
    <property type="project" value="TreeGrafter"/>
</dbReference>
<dbReference type="NCBIfam" id="TIGR00231">
    <property type="entry name" value="small_GTP"/>
    <property type="match status" value="1"/>
</dbReference>
<evidence type="ECO:0000259" key="7">
    <source>
        <dbReference type="PROSITE" id="PS51709"/>
    </source>
</evidence>
<dbReference type="CDD" id="cd04164">
    <property type="entry name" value="trmE"/>
    <property type="match status" value="1"/>
</dbReference>
<feature type="binding site" evidence="6">
    <location>
        <position position="225"/>
    </location>
    <ligand>
        <name>Mg(2+)</name>
        <dbReference type="ChEBI" id="CHEBI:18420"/>
    </ligand>
</feature>
<sequence>MDTIYAETTPPGRGGVSIVRLSGPGARAIGEGVAGALPEARQAVLRSVRDGDVIDRALVIRFDPGASFTGEEVVEFHLHGAPVVVRRLMSALRARGARLAEPGEFTRRGFLNGVVPLSEAEALSDLLVAETEAQRQQAMRIVSGDLTRWADGLREKLIRAGALVEASLDFADEEDAPAEVPAEVMALLAEVRDDIQRSVGGFAAAERIRAGFEVAIVGPPNAGKSSLLNRIAGRDVALVSDEAGTTRDVLELRADLGGLAVTFLDTAGLREAENKVERMGVARARDRAAAADLRIHLVTDATVDQEVHVEGDLVVRSKSDLGAGDISAVTGEGVDELLEKVREMLAARVAGAGLVSRARQVEALQDAADALAVTHHAPPELLAEAVRLAALSLHEVIGRVAPDDYLDEIFSTFCIGK</sequence>
<evidence type="ECO:0000256" key="1">
    <source>
        <dbReference type="ARBA" id="ARBA00011043"/>
    </source>
</evidence>
<dbReference type="InterPro" id="IPR025867">
    <property type="entry name" value="MnmE_helical"/>
</dbReference>
<dbReference type="RefSeq" id="WP_036716274.1">
    <property type="nucleotide sequence ID" value="NZ_JRKS01000002.1"/>
</dbReference>
<dbReference type="NCBIfam" id="NF003661">
    <property type="entry name" value="PRK05291.1-3"/>
    <property type="match status" value="1"/>
</dbReference>
<dbReference type="Pfam" id="PF01926">
    <property type="entry name" value="MMR_HSR1"/>
    <property type="match status" value="1"/>
</dbReference>
<dbReference type="InterPro" id="IPR018948">
    <property type="entry name" value="GTP-bd_TrmE_N"/>
</dbReference>
<dbReference type="Gene3D" id="3.40.50.300">
    <property type="entry name" value="P-loop containing nucleotide triphosphate hydrolases"/>
    <property type="match status" value="1"/>
</dbReference>
<dbReference type="PANTHER" id="PTHR42714:SF2">
    <property type="entry name" value="TRNA MODIFICATION GTPASE GTPBP3, MITOCHONDRIAL"/>
    <property type="match status" value="1"/>
</dbReference>
<evidence type="ECO:0000256" key="5">
    <source>
        <dbReference type="ARBA" id="ARBA00023134"/>
    </source>
</evidence>
<dbReference type="OrthoDB" id="9805918at2"/>
<comment type="similarity">
    <text evidence="1 6">Belongs to the TRAFAC class TrmE-Era-EngA-EngB-Septin-like GTPase superfamily. TrmE GTPase family.</text>
</comment>
<organism evidence="8 9">
    <name type="scientific">Paracoccus sphaerophysae</name>
    <dbReference type="NCBI Taxonomy" id="690417"/>
    <lineage>
        <taxon>Bacteria</taxon>
        <taxon>Pseudomonadati</taxon>
        <taxon>Pseudomonadota</taxon>
        <taxon>Alphaproteobacteria</taxon>
        <taxon>Rhodobacterales</taxon>
        <taxon>Paracoccaceae</taxon>
        <taxon>Paracoccus</taxon>
    </lineage>
</organism>
<keyword evidence="6" id="KW-0460">Magnesium</keyword>
<dbReference type="PANTHER" id="PTHR42714">
    <property type="entry name" value="TRNA MODIFICATION GTPASE GTPBP3"/>
    <property type="match status" value="1"/>
</dbReference>
<dbReference type="InterPro" id="IPR005225">
    <property type="entry name" value="Small_GTP-bd"/>
</dbReference>
<comment type="subcellular location">
    <subcellularLocation>
        <location evidence="6">Cytoplasm</location>
    </subcellularLocation>
</comment>
<dbReference type="SUPFAM" id="SSF52540">
    <property type="entry name" value="P-loop containing nucleoside triphosphate hydrolases"/>
    <property type="match status" value="1"/>
</dbReference>
<feature type="binding site" evidence="6">
    <location>
        <begin position="221"/>
        <end position="226"/>
    </location>
    <ligand>
        <name>GTP</name>
        <dbReference type="ChEBI" id="CHEBI:37565"/>
    </ligand>
</feature>
<keyword evidence="6" id="KW-0378">Hydrolase</keyword>
<dbReference type="Proteomes" id="UP000029917">
    <property type="component" value="Unassembled WGS sequence"/>
</dbReference>